<dbReference type="SUPFAM" id="SSF51182">
    <property type="entry name" value="RmlC-like cupins"/>
    <property type="match status" value="1"/>
</dbReference>
<dbReference type="OrthoDB" id="116921at2"/>
<keyword evidence="4" id="KW-1185">Reference proteome</keyword>
<protein>
    <submittedName>
        <fullName evidence="3">Cupin</fullName>
    </submittedName>
</protein>
<dbReference type="InterPro" id="IPR011051">
    <property type="entry name" value="RmlC_Cupin_sf"/>
</dbReference>
<comment type="caution">
    <text evidence="3">The sequence shown here is derived from an EMBL/GenBank/DDBJ whole genome shotgun (WGS) entry which is preliminary data.</text>
</comment>
<keyword evidence="1" id="KW-0479">Metal-binding</keyword>
<dbReference type="Gene3D" id="2.60.120.10">
    <property type="entry name" value="Jelly Rolls"/>
    <property type="match status" value="1"/>
</dbReference>
<sequence>MIINPSEVPKETGTNYPEEFKAKVAGRIKQRLGNAAGLNDFGVNLVHLQPGSCSALRHWHVQEDEFVYILEGELMLITNSGEQVLSAGMAAGFPAGEENGHHLVNHSSNIATYLEIGARKSNDEANYPDEDLKAKFTENGVIFTHKDGAVYN</sequence>
<accession>A0A0V7ZSZ0</accession>
<dbReference type="InterPro" id="IPR051610">
    <property type="entry name" value="GPI/OXD"/>
</dbReference>
<organism evidence="3 4">
    <name type="scientific">Mastigocoleus testarum BC008</name>
    <dbReference type="NCBI Taxonomy" id="371196"/>
    <lineage>
        <taxon>Bacteria</taxon>
        <taxon>Bacillati</taxon>
        <taxon>Cyanobacteriota</taxon>
        <taxon>Cyanophyceae</taxon>
        <taxon>Nostocales</taxon>
        <taxon>Hapalosiphonaceae</taxon>
        <taxon>Mastigocoleus</taxon>
    </lineage>
</organism>
<evidence type="ECO:0000313" key="3">
    <source>
        <dbReference type="EMBL" id="KST67505.1"/>
    </source>
</evidence>
<dbReference type="EMBL" id="LMTZ01000087">
    <property type="protein sequence ID" value="KST67505.1"/>
    <property type="molecule type" value="Genomic_DNA"/>
</dbReference>
<evidence type="ECO:0000256" key="1">
    <source>
        <dbReference type="ARBA" id="ARBA00022723"/>
    </source>
</evidence>
<dbReference type="Pfam" id="PF07883">
    <property type="entry name" value="Cupin_2"/>
    <property type="match status" value="1"/>
</dbReference>
<dbReference type="CDD" id="cd02224">
    <property type="entry name" value="cupin_SPO2919-like"/>
    <property type="match status" value="1"/>
</dbReference>
<proteinExistence type="predicted"/>
<dbReference type="AlphaFoldDB" id="A0A0V7ZSZ0"/>
<dbReference type="GO" id="GO:0046872">
    <property type="term" value="F:metal ion binding"/>
    <property type="evidence" value="ECO:0007669"/>
    <property type="project" value="UniProtKB-KW"/>
</dbReference>
<reference evidence="3 4" key="1">
    <citation type="journal article" date="2015" name="Genome Announc.">
        <title>Draft Genome of the Euendolithic (true boring) Cyanobacterium Mastigocoleus testarum strain BC008.</title>
        <authorList>
            <person name="Guida B.S."/>
            <person name="Garcia-Pichel F."/>
        </authorList>
    </citation>
    <scope>NUCLEOTIDE SEQUENCE [LARGE SCALE GENOMIC DNA]</scope>
    <source>
        <strain evidence="3 4">BC008</strain>
    </source>
</reference>
<dbReference type="PANTHER" id="PTHR35848:SF9">
    <property type="entry name" value="SLL1358 PROTEIN"/>
    <property type="match status" value="1"/>
</dbReference>
<name>A0A0V7ZSZ0_9CYAN</name>
<dbReference type="InterPro" id="IPR013096">
    <property type="entry name" value="Cupin_2"/>
</dbReference>
<dbReference type="RefSeq" id="WP_027845026.1">
    <property type="nucleotide sequence ID" value="NZ_LMTZ01000087.1"/>
</dbReference>
<dbReference type="InterPro" id="IPR014710">
    <property type="entry name" value="RmlC-like_jellyroll"/>
</dbReference>
<feature type="domain" description="Cupin type-2" evidence="2">
    <location>
        <begin position="45"/>
        <end position="116"/>
    </location>
</feature>
<evidence type="ECO:0000259" key="2">
    <source>
        <dbReference type="Pfam" id="PF07883"/>
    </source>
</evidence>
<dbReference type="PANTHER" id="PTHR35848">
    <property type="entry name" value="OXALATE-BINDING PROTEIN"/>
    <property type="match status" value="1"/>
</dbReference>
<evidence type="ECO:0000313" key="4">
    <source>
        <dbReference type="Proteomes" id="UP000053372"/>
    </source>
</evidence>
<dbReference type="Proteomes" id="UP000053372">
    <property type="component" value="Unassembled WGS sequence"/>
</dbReference>
<gene>
    <name evidence="3" type="ORF">BC008_30385</name>
</gene>